<organism evidence="32 33">
    <name type="scientific">Hyphomicrobium facile</name>
    <dbReference type="NCBI Taxonomy" id="51670"/>
    <lineage>
        <taxon>Bacteria</taxon>
        <taxon>Pseudomonadati</taxon>
        <taxon>Pseudomonadota</taxon>
        <taxon>Alphaproteobacteria</taxon>
        <taxon>Hyphomicrobiales</taxon>
        <taxon>Hyphomicrobiaceae</taxon>
        <taxon>Hyphomicrobium</taxon>
    </lineage>
</organism>
<keyword evidence="8" id="KW-0997">Cell inner membrane</keyword>
<evidence type="ECO:0000256" key="17">
    <source>
        <dbReference type="ARBA" id="ARBA00022984"/>
    </source>
</evidence>
<evidence type="ECO:0000256" key="24">
    <source>
        <dbReference type="ARBA" id="ARBA00044770"/>
    </source>
</evidence>
<dbReference type="EMBL" id="FPCH01000002">
    <property type="protein sequence ID" value="SFV34793.1"/>
    <property type="molecule type" value="Genomic_DNA"/>
</dbReference>
<evidence type="ECO:0000256" key="15">
    <source>
        <dbReference type="ARBA" id="ARBA00022960"/>
    </source>
</evidence>
<evidence type="ECO:0000256" key="22">
    <source>
        <dbReference type="ARBA" id="ARBA00023316"/>
    </source>
</evidence>
<evidence type="ECO:0000256" key="26">
    <source>
        <dbReference type="ARBA" id="ARBA00060592"/>
    </source>
</evidence>
<keyword evidence="18 28" id="KW-1133">Transmembrane helix</keyword>
<dbReference type="UniPathway" id="UPA00219"/>
<feature type="region of interest" description="Disordered" evidence="27">
    <location>
        <begin position="819"/>
        <end position="860"/>
    </location>
</feature>
<keyword evidence="19 28" id="KW-0472">Membrane</keyword>
<feature type="domain" description="Glycosyl transferase family 51" evidence="30">
    <location>
        <begin position="78"/>
        <end position="257"/>
    </location>
</feature>
<comment type="pathway">
    <text evidence="26">Glycan biosynthesis.</text>
</comment>
<dbReference type="PANTHER" id="PTHR32282:SF27">
    <property type="entry name" value="PENICILLIN-BINDING PROTEIN 1A"/>
    <property type="match status" value="1"/>
</dbReference>
<keyword evidence="9" id="KW-0121">Carboxypeptidase</keyword>
<dbReference type="EC" id="3.4.16.4" evidence="5"/>
<dbReference type="GO" id="GO:0009252">
    <property type="term" value="P:peptidoglycan biosynthetic process"/>
    <property type="evidence" value="ECO:0007669"/>
    <property type="project" value="UniProtKB-UniPathway"/>
</dbReference>
<protein>
    <recommendedName>
        <fullName evidence="6">Penicillin-binding protein 1A</fullName>
        <ecNumber evidence="24">2.4.99.28</ecNumber>
        <ecNumber evidence="5">3.4.16.4</ecNumber>
    </recommendedName>
</protein>
<dbReference type="SUPFAM" id="SSF53955">
    <property type="entry name" value="Lysozyme-like"/>
    <property type="match status" value="1"/>
</dbReference>
<dbReference type="GO" id="GO:0008360">
    <property type="term" value="P:regulation of cell shape"/>
    <property type="evidence" value="ECO:0007669"/>
    <property type="project" value="UniProtKB-KW"/>
</dbReference>
<evidence type="ECO:0000256" key="3">
    <source>
        <dbReference type="ARBA" id="ARBA00007090"/>
    </source>
</evidence>
<comment type="catalytic activity">
    <reaction evidence="25">
        <text>[GlcNAc-(1-&gt;4)-Mur2Ac(oyl-L-Ala-gamma-D-Glu-L-Lys-D-Ala-D-Ala)](n)-di-trans,octa-cis-undecaprenyl diphosphate + beta-D-GlcNAc-(1-&gt;4)-Mur2Ac(oyl-L-Ala-gamma-D-Glu-L-Lys-D-Ala-D-Ala)-di-trans,octa-cis-undecaprenyl diphosphate = [GlcNAc-(1-&gt;4)-Mur2Ac(oyl-L-Ala-gamma-D-Glu-L-Lys-D-Ala-D-Ala)](n+1)-di-trans,octa-cis-undecaprenyl diphosphate + di-trans,octa-cis-undecaprenyl diphosphate + H(+)</text>
        <dbReference type="Rhea" id="RHEA:23708"/>
        <dbReference type="Rhea" id="RHEA-COMP:9602"/>
        <dbReference type="Rhea" id="RHEA-COMP:9603"/>
        <dbReference type="ChEBI" id="CHEBI:15378"/>
        <dbReference type="ChEBI" id="CHEBI:58405"/>
        <dbReference type="ChEBI" id="CHEBI:60033"/>
        <dbReference type="ChEBI" id="CHEBI:78435"/>
        <dbReference type="EC" id="2.4.99.28"/>
    </reaction>
</comment>
<keyword evidence="13 28" id="KW-0812">Transmembrane</keyword>
<dbReference type="NCBIfam" id="TIGR02074">
    <property type="entry name" value="PBP_1a_fam"/>
    <property type="match status" value="1"/>
</dbReference>
<dbReference type="Pfam" id="PF00912">
    <property type="entry name" value="Transgly"/>
    <property type="match status" value="1"/>
</dbReference>
<evidence type="ECO:0000259" key="31">
    <source>
        <dbReference type="Pfam" id="PF17092"/>
    </source>
</evidence>
<evidence type="ECO:0000256" key="5">
    <source>
        <dbReference type="ARBA" id="ARBA00012448"/>
    </source>
</evidence>
<keyword evidence="7" id="KW-1003">Cell membrane</keyword>
<feature type="domain" description="Penicillin-binding protein OB-like" evidence="31">
    <location>
        <begin position="346"/>
        <end position="465"/>
    </location>
</feature>
<dbReference type="GO" id="GO:0008658">
    <property type="term" value="F:penicillin binding"/>
    <property type="evidence" value="ECO:0007669"/>
    <property type="project" value="InterPro"/>
</dbReference>
<dbReference type="PANTHER" id="PTHR32282">
    <property type="entry name" value="BINDING PROTEIN TRANSPEPTIDASE, PUTATIVE-RELATED"/>
    <property type="match status" value="1"/>
</dbReference>
<keyword evidence="20" id="KW-0046">Antibiotic resistance</keyword>
<comment type="similarity">
    <text evidence="4">In the N-terminal section; belongs to the glycosyltransferase 51 family.</text>
</comment>
<evidence type="ECO:0000256" key="18">
    <source>
        <dbReference type="ARBA" id="ARBA00022989"/>
    </source>
</evidence>
<dbReference type="FunFam" id="1.10.3810.10:FF:000003">
    <property type="entry name" value="Penicillin-binding protein 1a"/>
    <property type="match status" value="1"/>
</dbReference>
<dbReference type="RefSeq" id="WP_092867908.1">
    <property type="nucleotide sequence ID" value="NZ_FPCH01000002.1"/>
</dbReference>
<comment type="catalytic activity">
    <reaction evidence="23">
        <text>Preferential cleavage: (Ac)2-L-Lys-D-Ala-|-D-Ala. Also transpeptidation of peptidyl-alanyl moieties that are N-acyl substituents of D-alanine.</text>
        <dbReference type="EC" id="3.4.16.4"/>
    </reaction>
</comment>
<evidence type="ECO:0000256" key="6">
    <source>
        <dbReference type="ARBA" id="ARBA00018638"/>
    </source>
</evidence>
<dbReference type="STRING" id="51670.SAMN04488557_2425"/>
<evidence type="ECO:0000256" key="2">
    <source>
        <dbReference type="ARBA" id="ARBA00004752"/>
    </source>
</evidence>
<evidence type="ECO:0000256" key="7">
    <source>
        <dbReference type="ARBA" id="ARBA00022475"/>
    </source>
</evidence>
<dbReference type="SUPFAM" id="SSF56601">
    <property type="entry name" value="beta-lactamase/transpeptidase-like"/>
    <property type="match status" value="1"/>
</dbReference>
<keyword evidence="15" id="KW-0133">Cell shape</keyword>
<evidence type="ECO:0000256" key="9">
    <source>
        <dbReference type="ARBA" id="ARBA00022645"/>
    </source>
</evidence>
<dbReference type="Gene3D" id="3.40.710.10">
    <property type="entry name" value="DD-peptidase/beta-lactamase superfamily"/>
    <property type="match status" value="2"/>
</dbReference>
<dbReference type="GO" id="GO:0009002">
    <property type="term" value="F:serine-type D-Ala-D-Ala carboxypeptidase activity"/>
    <property type="evidence" value="ECO:0007669"/>
    <property type="project" value="UniProtKB-EC"/>
</dbReference>
<dbReference type="GO" id="GO:0030288">
    <property type="term" value="C:outer membrane-bounded periplasmic space"/>
    <property type="evidence" value="ECO:0007669"/>
    <property type="project" value="TreeGrafter"/>
</dbReference>
<evidence type="ECO:0000256" key="20">
    <source>
        <dbReference type="ARBA" id="ARBA00023251"/>
    </source>
</evidence>
<dbReference type="InterPro" id="IPR036950">
    <property type="entry name" value="PBP_transglycosylase"/>
</dbReference>
<evidence type="ECO:0000256" key="21">
    <source>
        <dbReference type="ARBA" id="ARBA00023268"/>
    </source>
</evidence>
<evidence type="ECO:0000256" key="12">
    <source>
        <dbReference type="ARBA" id="ARBA00022679"/>
    </source>
</evidence>
<dbReference type="InterPro" id="IPR050396">
    <property type="entry name" value="Glycosyltr_51/Transpeptidase"/>
</dbReference>
<dbReference type="InterPro" id="IPR001460">
    <property type="entry name" value="PCN-bd_Tpept"/>
</dbReference>
<evidence type="ECO:0000256" key="27">
    <source>
        <dbReference type="SAM" id="MobiDB-lite"/>
    </source>
</evidence>
<keyword evidence="10" id="KW-0645">Protease</keyword>
<evidence type="ECO:0000256" key="1">
    <source>
        <dbReference type="ARBA" id="ARBA00004249"/>
    </source>
</evidence>
<evidence type="ECO:0000259" key="30">
    <source>
        <dbReference type="Pfam" id="PF00912"/>
    </source>
</evidence>
<dbReference type="GO" id="GO:0005886">
    <property type="term" value="C:plasma membrane"/>
    <property type="evidence" value="ECO:0007669"/>
    <property type="project" value="UniProtKB-SubCell"/>
</dbReference>
<dbReference type="OrthoDB" id="9766909at2"/>
<name>A0A1I7NJG1_9HYPH</name>
<evidence type="ECO:0000256" key="25">
    <source>
        <dbReference type="ARBA" id="ARBA00049902"/>
    </source>
</evidence>
<feature type="compositionally biased region" description="Pro residues" evidence="27">
    <location>
        <begin position="826"/>
        <end position="835"/>
    </location>
</feature>
<keyword evidence="16" id="KW-0735">Signal-anchor</keyword>
<dbReference type="EC" id="2.4.99.28" evidence="24"/>
<dbReference type="GO" id="GO:0006508">
    <property type="term" value="P:proteolysis"/>
    <property type="evidence" value="ECO:0007669"/>
    <property type="project" value="UniProtKB-KW"/>
</dbReference>
<keyword evidence="14" id="KW-0378">Hydrolase</keyword>
<keyword evidence="17" id="KW-0573">Peptidoglycan synthesis</keyword>
<feature type="domain" description="Penicillin-binding protein transpeptidase" evidence="29">
    <location>
        <begin position="467"/>
        <end position="759"/>
    </location>
</feature>
<comment type="subcellular location">
    <subcellularLocation>
        <location evidence="1">Cell inner membrane</location>
        <topology evidence="1">Single-pass type II membrane protein</topology>
    </subcellularLocation>
</comment>
<evidence type="ECO:0000256" key="4">
    <source>
        <dbReference type="ARBA" id="ARBA00007739"/>
    </source>
</evidence>
<evidence type="ECO:0000259" key="29">
    <source>
        <dbReference type="Pfam" id="PF00905"/>
    </source>
</evidence>
<keyword evidence="11" id="KW-0328">Glycosyltransferase</keyword>
<reference evidence="33" key="1">
    <citation type="submission" date="2016-10" db="EMBL/GenBank/DDBJ databases">
        <authorList>
            <person name="Varghese N."/>
            <person name="Submissions S."/>
        </authorList>
    </citation>
    <scope>NUCLEOTIDE SEQUENCE [LARGE SCALE GENOMIC DNA]</scope>
    <source>
        <strain evidence="33">DSM 1565</strain>
    </source>
</reference>
<dbReference type="AlphaFoldDB" id="A0A1I7NJG1"/>
<dbReference type="InterPro" id="IPR031376">
    <property type="entry name" value="PCB_OB"/>
</dbReference>
<evidence type="ECO:0000256" key="14">
    <source>
        <dbReference type="ARBA" id="ARBA00022801"/>
    </source>
</evidence>
<evidence type="ECO:0000256" key="23">
    <source>
        <dbReference type="ARBA" id="ARBA00034000"/>
    </source>
</evidence>
<evidence type="ECO:0000256" key="13">
    <source>
        <dbReference type="ARBA" id="ARBA00022692"/>
    </source>
</evidence>
<comment type="similarity">
    <text evidence="3">In the C-terminal section; belongs to the transpeptidase family.</text>
</comment>
<keyword evidence="22" id="KW-0961">Cell wall biogenesis/degradation</keyword>
<dbReference type="Pfam" id="PF00905">
    <property type="entry name" value="Transpeptidase"/>
    <property type="match status" value="1"/>
</dbReference>
<keyword evidence="33" id="KW-1185">Reference proteome</keyword>
<gene>
    <name evidence="32" type="ORF">SAMN04488557_2425</name>
</gene>
<comment type="pathway">
    <text evidence="2">Cell wall biogenesis; peptidoglycan biosynthesis.</text>
</comment>
<evidence type="ECO:0000256" key="11">
    <source>
        <dbReference type="ARBA" id="ARBA00022676"/>
    </source>
</evidence>
<proteinExistence type="inferred from homology"/>
<evidence type="ECO:0000256" key="19">
    <source>
        <dbReference type="ARBA" id="ARBA00023136"/>
    </source>
</evidence>
<dbReference type="GO" id="GO:0046677">
    <property type="term" value="P:response to antibiotic"/>
    <property type="evidence" value="ECO:0007669"/>
    <property type="project" value="UniProtKB-KW"/>
</dbReference>
<accession>A0A1I7NJG1</accession>
<keyword evidence="12" id="KW-0808">Transferase</keyword>
<evidence type="ECO:0000256" key="8">
    <source>
        <dbReference type="ARBA" id="ARBA00022519"/>
    </source>
</evidence>
<evidence type="ECO:0000256" key="10">
    <source>
        <dbReference type="ARBA" id="ARBA00022670"/>
    </source>
</evidence>
<evidence type="ECO:0000313" key="32">
    <source>
        <dbReference type="EMBL" id="SFV34793.1"/>
    </source>
</evidence>
<dbReference type="InterPro" id="IPR012338">
    <property type="entry name" value="Beta-lactam/transpept-like"/>
</dbReference>
<dbReference type="GO" id="GO:0071555">
    <property type="term" value="P:cell wall organization"/>
    <property type="evidence" value="ECO:0007669"/>
    <property type="project" value="UniProtKB-KW"/>
</dbReference>
<evidence type="ECO:0000256" key="16">
    <source>
        <dbReference type="ARBA" id="ARBA00022968"/>
    </source>
</evidence>
<dbReference type="Proteomes" id="UP000199423">
    <property type="component" value="Unassembled WGS sequence"/>
</dbReference>
<sequence>MRAPTLPPPTAPKRRKKRRKSLLLNFLGFAFGTFVLIFIAGSAGAGFLIWQASRDLPDYESLSKYEPPVMTRIHAHDGSLISEFARERRIFVPINTVPKRVLGAFLSAEDRRFYEHGGVDLQGILRAVYAAIESKVHGSNKRAQGASTITQQVAKNFLLTNERSIERKIKEAILAVRIEGAYSKDRILELYLNEIFLGMNSYGVGAAALTYFNKELKDLDIEEAAYLAALPKAPNNYHPFRQKEKATERRNWIIGQMAENGYITREEAEAARKKPLTVNLRPNAVHISTAEFFAEEVRRSLLAKYGEDKLYGGGLSVRTTLDPQLQQYAKKALINGLAKFDRSQGWRGPVSHIDISGDWGIALGKIPSPSDIQPWRLGVVLETQKTKAIIGFKPARQQDATLVKDREAVEVSLDEMKWAAKRPGAKRIDAKSTADILKLGDVVYVAPKDANNIQGAWSLMQIPEVGGGLVAMDPYTGRVLAVAGGFSYDMSQFDRVIQAKRQPGSAFKPFVYASAIDNGYKPTSIILDAPIEIDQGPGQDVWKPKNYETNSTSGPETLRFGIEHSRNQMTARLAQDLGMPVITEYARRFGIYDDLLPVLSMSLGAGETTLLRMATAYCRLANGGKEVTSTLIDRIQDRYGRTIWRHDERQCMGCMADRWAGQPEPELVDGRRQIIDPHTAYQMTSILEGVVQRGTATVLKSLNRPVAGKTGTTNEEKDVWFLGYTPTMVVGVFVGYDTPKPLGKGNTGGAIAAPMFGEFVQDALGATPAAPFRVPPGIKFVRINPKTGLRASADDPSSIMEAFKPDEEPDDAYAMIGIANATADASPPPPPPPPFGDRMARPAPPPSRPDSGTLSPNGMW</sequence>
<dbReference type="Gene3D" id="1.10.3810.10">
    <property type="entry name" value="Biosynthetic peptidoglycan transglycosylase-like"/>
    <property type="match status" value="1"/>
</dbReference>
<evidence type="ECO:0000256" key="28">
    <source>
        <dbReference type="SAM" id="Phobius"/>
    </source>
</evidence>
<dbReference type="InterPro" id="IPR001264">
    <property type="entry name" value="Glyco_trans_51"/>
</dbReference>
<evidence type="ECO:0000313" key="33">
    <source>
        <dbReference type="Proteomes" id="UP000199423"/>
    </source>
</evidence>
<dbReference type="InterPro" id="IPR023346">
    <property type="entry name" value="Lysozyme-like_dom_sf"/>
</dbReference>
<feature type="transmembrane region" description="Helical" evidence="28">
    <location>
        <begin position="22"/>
        <end position="50"/>
    </location>
</feature>
<dbReference type="GO" id="GO:0008955">
    <property type="term" value="F:peptidoglycan glycosyltransferase activity"/>
    <property type="evidence" value="ECO:0007669"/>
    <property type="project" value="UniProtKB-EC"/>
</dbReference>
<dbReference type="Pfam" id="PF17092">
    <property type="entry name" value="PCB_OB"/>
    <property type="match status" value="1"/>
</dbReference>
<keyword evidence="21" id="KW-0511">Multifunctional enzyme</keyword>